<comment type="similarity">
    <text evidence="1">Belongs to the helicase family.</text>
</comment>
<keyword evidence="1" id="KW-0233">DNA recombination</keyword>
<dbReference type="GO" id="GO:0043139">
    <property type="term" value="F:5'-3' DNA helicase activity"/>
    <property type="evidence" value="ECO:0007669"/>
    <property type="project" value="UniProtKB-EC"/>
</dbReference>
<keyword evidence="1" id="KW-0547">Nucleotide-binding</keyword>
<dbReference type="InParanoid" id="A0A1W4X8W7"/>
<dbReference type="OrthoDB" id="272985at2759"/>
<organism evidence="3 4">
    <name type="scientific">Agrilus planipennis</name>
    <name type="common">Emerald ash borer</name>
    <name type="synonym">Agrilus marcopoli</name>
    <dbReference type="NCBI Taxonomy" id="224129"/>
    <lineage>
        <taxon>Eukaryota</taxon>
        <taxon>Metazoa</taxon>
        <taxon>Ecdysozoa</taxon>
        <taxon>Arthropoda</taxon>
        <taxon>Hexapoda</taxon>
        <taxon>Insecta</taxon>
        <taxon>Pterygota</taxon>
        <taxon>Neoptera</taxon>
        <taxon>Endopterygota</taxon>
        <taxon>Coleoptera</taxon>
        <taxon>Polyphaga</taxon>
        <taxon>Elateriformia</taxon>
        <taxon>Buprestoidea</taxon>
        <taxon>Buprestidae</taxon>
        <taxon>Agrilinae</taxon>
        <taxon>Agrilus</taxon>
    </lineage>
</organism>
<dbReference type="RefSeq" id="XP_018332474.1">
    <property type="nucleotide sequence ID" value="XM_018476972.1"/>
</dbReference>
<keyword evidence="3" id="KW-1185">Reference proteome</keyword>
<gene>
    <name evidence="4" type="primary">LOC108741978</name>
</gene>
<dbReference type="GO" id="GO:0006310">
    <property type="term" value="P:DNA recombination"/>
    <property type="evidence" value="ECO:0007669"/>
    <property type="project" value="UniProtKB-KW"/>
</dbReference>
<comment type="cofactor">
    <cofactor evidence="1">
        <name>Mg(2+)</name>
        <dbReference type="ChEBI" id="CHEBI:18420"/>
    </cofactor>
</comment>
<keyword evidence="1" id="KW-0347">Helicase</keyword>
<dbReference type="GO" id="GO:0000723">
    <property type="term" value="P:telomere maintenance"/>
    <property type="evidence" value="ECO:0007669"/>
    <property type="project" value="InterPro"/>
</dbReference>
<accession>A0A1W4X8W7</accession>
<keyword evidence="1" id="KW-0067">ATP-binding</keyword>
<dbReference type="STRING" id="224129.A0A1W4X8W7"/>
<feature type="domain" description="DNA helicase Pif1-like DEAD-box helicase" evidence="2">
    <location>
        <begin position="40"/>
        <end position="143"/>
    </location>
</feature>
<keyword evidence="1" id="KW-0227">DNA damage</keyword>
<sequence>MFGNDTPNRCMHDALNHELQREQQYDIEALAETVRTNVPKLNRQQRIAYANLIEAVNRESGGIYFLDAPGGTGKTFLISLLLARIRSRNDVALALASSGIAATLLEGGRTAHSALKLPLNMQINETPIGNIAKNSAMAKILQVIFVRLFHLFLDQLLLVNQMHAYNHRICGDT</sequence>
<dbReference type="Proteomes" id="UP000192223">
    <property type="component" value="Unplaced"/>
</dbReference>
<dbReference type="Gene3D" id="3.40.50.300">
    <property type="entry name" value="P-loop containing nucleotide triphosphate hydrolases"/>
    <property type="match status" value="1"/>
</dbReference>
<dbReference type="KEGG" id="apln:108741978"/>
<evidence type="ECO:0000259" key="2">
    <source>
        <dbReference type="Pfam" id="PF05970"/>
    </source>
</evidence>
<dbReference type="EC" id="5.6.2.3" evidence="1"/>
<comment type="catalytic activity">
    <reaction evidence="1">
        <text>ATP + H2O = ADP + phosphate + H(+)</text>
        <dbReference type="Rhea" id="RHEA:13065"/>
        <dbReference type="ChEBI" id="CHEBI:15377"/>
        <dbReference type="ChEBI" id="CHEBI:15378"/>
        <dbReference type="ChEBI" id="CHEBI:30616"/>
        <dbReference type="ChEBI" id="CHEBI:43474"/>
        <dbReference type="ChEBI" id="CHEBI:456216"/>
        <dbReference type="EC" id="5.6.2.3"/>
    </reaction>
</comment>
<dbReference type="InterPro" id="IPR027417">
    <property type="entry name" value="P-loop_NTPase"/>
</dbReference>
<evidence type="ECO:0000313" key="4">
    <source>
        <dbReference type="RefSeq" id="XP_018332474.1"/>
    </source>
</evidence>
<dbReference type="GO" id="GO:0006281">
    <property type="term" value="P:DNA repair"/>
    <property type="evidence" value="ECO:0007669"/>
    <property type="project" value="UniProtKB-KW"/>
</dbReference>
<evidence type="ECO:0000256" key="1">
    <source>
        <dbReference type="RuleBase" id="RU363044"/>
    </source>
</evidence>
<reference evidence="4" key="1">
    <citation type="submission" date="2025-08" db="UniProtKB">
        <authorList>
            <consortium name="RefSeq"/>
        </authorList>
    </citation>
    <scope>IDENTIFICATION</scope>
    <source>
        <tissue evidence="4">Entire body</tissue>
    </source>
</reference>
<dbReference type="PANTHER" id="PTHR10492">
    <property type="match status" value="1"/>
</dbReference>
<keyword evidence="1" id="KW-0378">Hydrolase</keyword>
<dbReference type="GO" id="GO:0005524">
    <property type="term" value="F:ATP binding"/>
    <property type="evidence" value="ECO:0007669"/>
    <property type="project" value="UniProtKB-KW"/>
</dbReference>
<dbReference type="SUPFAM" id="SSF52540">
    <property type="entry name" value="P-loop containing nucleoside triphosphate hydrolases"/>
    <property type="match status" value="1"/>
</dbReference>
<evidence type="ECO:0000313" key="3">
    <source>
        <dbReference type="Proteomes" id="UP000192223"/>
    </source>
</evidence>
<dbReference type="GO" id="GO:0016887">
    <property type="term" value="F:ATP hydrolysis activity"/>
    <property type="evidence" value="ECO:0007669"/>
    <property type="project" value="RHEA"/>
</dbReference>
<name>A0A1W4X8W7_AGRPL</name>
<dbReference type="Pfam" id="PF05970">
    <property type="entry name" value="PIF1"/>
    <property type="match status" value="1"/>
</dbReference>
<keyword evidence="1" id="KW-0234">DNA repair</keyword>
<dbReference type="InterPro" id="IPR010285">
    <property type="entry name" value="DNA_helicase_pif1-like_DEAD"/>
</dbReference>
<proteinExistence type="inferred from homology"/>
<dbReference type="AlphaFoldDB" id="A0A1W4X8W7"/>
<dbReference type="PANTHER" id="PTHR10492:SF57">
    <property type="entry name" value="ATP-DEPENDENT DNA HELICASE"/>
    <property type="match status" value="1"/>
</dbReference>
<dbReference type="GeneID" id="108741978"/>
<protein>
    <recommendedName>
        <fullName evidence="1">ATP-dependent DNA helicase</fullName>
        <ecNumber evidence="1">5.6.2.3</ecNumber>
    </recommendedName>
</protein>